<evidence type="ECO:0000256" key="2">
    <source>
        <dbReference type="ARBA" id="ARBA00022771"/>
    </source>
</evidence>
<feature type="region of interest" description="Disordered" evidence="5">
    <location>
        <begin position="926"/>
        <end position="946"/>
    </location>
</feature>
<dbReference type="GeneID" id="40308417"/>
<feature type="compositionally biased region" description="Low complexity" evidence="5">
    <location>
        <begin position="68"/>
        <end position="78"/>
    </location>
</feature>
<dbReference type="STRING" id="94643.A0A2A9MEN9"/>
<dbReference type="Pfam" id="PF13923">
    <property type="entry name" value="zf-C3HC4_2"/>
    <property type="match status" value="1"/>
</dbReference>
<feature type="region of interest" description="Disordered" evidence="5">
    <location>
        <begin position="566"/>
        <end position="635"/>
    </location>
</feature>
<feature type="region of interest" description="Disordered" evidence="5">
    <location>
        <begin position="25"/>
        <end position="110"/>
    </location>
</feature>
<dbReference type="InterPro" id="IPR013083">
    <property type="entry name" value="Znf_RING/FYVE/PHD"/>
</dbReference>
<dbReference type="PANTHER" id="PTHR24216">
    <property type="entry name" value="PAXILLIN-RELATED"/>
    <property type="match status" value="1"/>
</dbReference>
<feature type="region of interest" description="Disordered" evidence="5">
    <location>
        <begin position="966"/>
        <end position="992"/>
    </location>
</feature>
<feature type="compositionally biased region" description="Basic and acidic residues" evidence="5">
    <location>
        <begin position="514"/>
        <end position="526"/>
    </location>
</feature>
<feature type="compositionally biased region" description="Basic residues" evidence="5">
    <location>
        <begin position="1185"/>
        <end position="1195"/>
    </location>
</feature>
<feature type="compositionally biased region" description="Basic and acidic residues" evidence="5">
    <location>
        <begin position="25"/>
        <end position="34"/>
    </location>
</feature>
<dbReference type="OrthoDB" id="6105938at2759"/>
<dbReference type="InterPro" id="IPR001841">
    <property type="entry name" value="Znf_RING"/>
</dbReference>
<keyword evidence="3" id="KW-0862">Zinc</keyword>
<name>A0A2A9MEN9_BESBE</name>
<reference evidence="7 8" key="1">
    <citation type="submission" date="2017-09" db="EMBL/GenBank/DDBJ databases">
        <title>Genome sequencing of Besnoitia besnoiti strain Bb-Ger1.</title>
        <authorList>
            <person name="Schares G."/>
            <person name="Venepally P."/>
            <person name="Lorenzi H.A."/>
        </authorList>
    </citation>
    <scope>NUCLEOTIDE SEQUENCE [LARGE SCALE GENOMIC DNA]</scope>
    <source>
        <strain evidence="7 8">Bb-Ger1</strain>
    </source>
</reference>
<evidence type="ECO:0000313" key="7">
    <source>
        <dbReference type="EMBL" id="PFH36978.1"/>
    </source>
</evidence>
<dbReference type="GO" id="GO:0008270">
    <property type="term" value="F:zinc ion binding"/>
    <property type="evidence" value="ECO:0007669"/>
    <property type="project" value="UniProtKB-KW"/>
</dbReference>
<proteinExistence type="predicted"/>
<feature type="compositionally biased region" description="Basic and acidic residues" evidence="5">
    <location>
        <begin position="613"/>
        <end position="635"/>
    </location>
</feature>
<accession>A0A2A9MEN9</accession>
<organism evidence="7 8">
    <name type="scientific">Besnoitia besnoiti</name>
    <name type="common">Apicomplexan protozoan</name>
    <dbReference type="NCBI Taxonomy" id="94643"/>
    <lineage>
        <taxon>Eukaryota</taxon>
        <taxon>Sar</taxon>
        <taxon>Alveolata</taxon>
        <taxon>Apicomplexa</taxon>
        <taxon>Conoidasida</taxon>
        <taxon>Coccidia</taxon>
        <taxon>Eucoccidiorida</taxon>
        <taxon>Eimeriorina</taxon>
        <taxon>Sarcocystidae</taxon>
        <taxon>Besnoitia</taxon>
    </lineage>
</organism>
<dbReference type="PROSITE" id="PS50089">
    <property type="entry name" value="ZF_RING_2"/>
    <property type="match status" value="1"/>
</dbReference>
<feature type="compositionally biased region" description="Low complexity" evidence="5">
    <location>
        <begin position="1128"/>
        <end position="1161"/>
    </location>
</feature>
<feature type="compositionally biased region" description="Basic and acidic residues" evidence="5">
    <location>
        <begin position="1248"/>
        <end position="1261"/>
    </location>
</feature>
<dbReference type="PANTHER" id="PTHR24216:SF65">
    <property type="entry name" value="PAXILLIN-LIKE PROTEIN 1"/>
    <property type="match status" value="1"/>
</dbReference>
<dbReference type="EMBL" id="NWUJ01000002">
    <property type="protein sequence ID" value="PFH36978.1"/>
    <property type="molecule type" value="Genomic_DNA"/>
</dbReference>
<feature type="compositionally biased region" description="Basic and acidic residues" evidence="5">
    <location>
        <begin position="569"/>
        <end position="578"/>
    </location>
</feature>
<evidence type="ECO:0000256" key="3">
    <source>
        <dbReference type="ARBA" id="ARBA00022833"/>
    </source>
</evidence>
<dbReference type="SMART" id="SM00184">
    <property type="entry name" value="RING"/>
    <property type="match status" value="1"/>
</dbReference>
<feature type="domain" description="RING-type" evidence="6">
    <location>
        <begin position="384"/>
        <end position="422"/>
    </location>
</feature>
<feature type="region of interest" description="Disordered" evidence="5">
    <location>
        <begin position="1095"/>
        <end position="1217"/>
    </location>
</feature>
<dbReference type="SUPFAM" id="SSF57850">
    <property type="entry name" value="RING/U-box"/>
    <property type="match status" value="1"/>
</dbReference>
<evidence type="ECO:0000313" key="8">
    <source>
        <dbReference type="Proteomes" id="UP000224006"/>
    </source>
</evidence>
<evidence type="ECO:0000256" key="4">
    <source>
        <dbReference type="PROSITE-ProRule" id="PRU00175"/>
    </source>
</evidence>
<keyword evidence="8" id="KW-1185">Reference proteome</keyword>
<dbReference type="VEuPathDB" id="ToxoDB:BESB_034360"/>
<feature type="compositionally biased region" description="Low complexity" evidence="5">
    <location>
        <begin position="966"/>
        <end position="988"/>
    </location>
</feature>
<dbReference type="PROSITE" id="PS00518">
    <property type="entry name" value="ZF_RING_1"/>
    <property type="match status" value="1"/>
</dbReference>
<evidence type="ECO:0000259" key="6">
    <source>
        <dbReference type="PROSITE" id="PS50089"/>
    </source>
</evidence>
<feature type="region of interest" description="Disordered" evidence="5">
    <location>
        <begin position="820"/>
        <end position="861"/>
    </location>
</feature>
<dbReference type="RefSeq" id="XP_029220987.1">
    <property type="nucleotide sequence ID" value="XM_029362022.1"/>
</dbReference>
<gene>
    <name evidence="7" type="ORF">BESB_034360</name>
</gene>
<feature type="compositionally biased region" description="Polar residues" evidence="5">
    <location>
        <begin position="1162"/>
        <end position="1171"/>
    </location>
</feature>
<evidence type="ECO:0000256" key="1">
    <source>
        <dbReference type="ARBA" id="ARBA00022723"/>
    </source>
</evidence>
<feature type="compositionally biased region" description="Low complexity" evidence="5">
    <location>
        <begin position="94"/>
        <end position="110"/>
    </location>
</feature>
<feature type="region of interest" description="Disordered" evidence="5">
    <location>
        <begin position="482"/>
        <end position="526"/>
    </location>
</feature>
<feature type="compositionally biased region" description="Low complexity" evidence="5">
    <location>
        <begin position="1197"/>
        <end position="1217"/>
    </location>
</feature>
<comment type="caution">
    <text evidence="7">The sequence shown here is derived from an EMBL/GenBank/DDBJ whole genome shotgun (WGS) entry which is preliminary data.</text>
</comment>
<feature type="region of interest" description="Disordered" evidence="5">
    <location>
        <begin position="698"/>
        <end position="718"/>
    </location>
</feature>
<protein>
    <recommendedName>
        <fullName evidence="6">RING-type domain-containing protein</fullName>
    </recommendedName>
</protein>
<sequence>MDSSSMPPDQFRRVQDQQRRLWLVHEVRQQERQRQQLRAPSGALPASASPASPSSASSEPRPAPRLPLQPSSSSSPPRYVNPLRERGRRPPRTSSSSSASSSSSSSSYPPFSFVPASSFASATEAELQRAAVMTMVSLPDGRRLRRQVQPGDAVAAVEARWRGDAGGRSLSQRSSSSTPRRWLHDIVGAAPVARASEAPAGARRARSLHPVGEPEDGIFASPVRDASPPLVFPFASASAASRSAAAAALASRRYLRQPHQRQRLQRQLAALGTSMSAASTSAVDALQRGLSPLLLSSDGAISGLAWLLQSAGGVLGVVAEENDPGDIRPQLQEHALRLLRNRKVKRIQLVSDASAASASSSFFRRDAGALKAITTYYTEEDFKCPICFEIFLRPVVTPCLHIFCRDCMLAVLLRTSMCPLCRGPVYAEQLEPIEACSSEKVVDFALNYLLLPVGCTQCYWQGPVSSWASNHNARRCRRIARHLRRTDPAPKPASDASTASSTTASSASAPRPRPPSEAERRRQEEAQVRDAFFLPHGQAEGSTGPCGASRPLPALPAAPVAPAAVEARCPAEEARPDGGRSGSGTAEAPAGAAVSATAEGGSGGSEEEEFAGEVEREPSALELPGGRERTDEGEARLLRSQRAQERGLRGRQDSLLRKLETAGEEDAAAAGGQAASQVEGMGELIAFLQAHLPEFGKASPEASVEESPRRGLSEAPKSAVAPFPASFGVCTRVCMVTHRMENVAGAVGGFFFGSGTFAHMQAVLEFRPAPEEEEEAEGRRQRRRAERRALQLVKQKGSLDVQRRSSSGLGGGIVSWFTGPSPAASGIQTPEGAAEDAPRRQAKKGGDACSPASASDEEEDRSSRITYLSLEWLGEGPCGRMDWQVSPAFPAFRPSAIKMFVYRTEEAGDAPPVPSLDSEELFSSLSFASPSASPSPAHTSSASSSDADGFSPFSFFLGRSSEALGADSPAAGGRRARAAGRPPRSAASEARRRRACEEASGGLCRSRQGREAGEVVRRPEDRQVVYLPGAVLLQLLLQVQTRPYRVLGWNCRDFCNLLLNCACTHPSRPQQVIRVPRPTGHCPSLRRFLASLEQEGMPPMPLPASPSAPVSAEASCEPREESPPPSASPESLASSAAASVSEVPTRSEAADDAASPARTASVVSLASSQNEVARKASRGSLVRHVTGRLLRRRSSAARDGSPSAAGAAPAVSSPTATGLRLGLGLGLGRRRSSAKAEEPRGELQQSAREAEAKPEEGREGGEAAEAPGDGERQEESQVGMHTKGERDAAAAAAWWVARRCGGFGSSERYPRYELGVKTIFLCLFGAEDRNRAALRPAAQMLLSTAKWWRSIFGSRESLQTGASSAATCASSSPSGAFAGAASGSGSGSGSAASGEHAAPYLPTLATPLPSSKQLRLRYETLPVLLLELQVRDRERAAERGEGVGSLPPEKIGFLSLEFRSDVGVQWHFYRQRPPGLEAAESEGGTSVVVSASLTSAEDSVYCFAELQRFLDEIRDREYHPTKWSSWDFVDSMLMRCAPQEATDLLLLPIAELQ</sequence>
<feature type="compositionally biased region" description="Low complexity" evidence="5">
    <location>
        <begin position="583"/>
        <end position="599"/>
    </location>
</feature>
<dbReference type="KEGG" id="bbes:BESB_034360"/>
<evidence type="ECO:0000256" key="5">
    <source>
        <dbReference type="SAM" id="MobiDB-lite"/>
    </source>
</evidence>
<dbReference type="Gene3D" id="3.30.40.10">
    <property type="entry name" value="Zinc/RING finger domain, C3HC4 (zinc finger)"/>
    <property type="match status" value="1"/>
</dbReference>
<keyword evidence="2 4" id="KW-0863">Zinc-finger</keyword>
<keyword evidence="1" id="KW-0479">Metal-binding</keyword>
<feature type="compositionally biased region" description="Low complexity" evidence="5">
    <location>
        <begin position="492"/>
        <end position="510"/>
    </location>
</feature>
<feature type="compositionally biased region" description="Low complexity" evidence="5">
    <location>
        <begin position="36"/>
        <end position="60"/>
    </location>
</feature>
<dbReference type="Proteomes" id="UP000224006">
    <property type="component" value="Chromosome II"/>
</dbReference>
<dbReference type="InterPro" id="IPR017907">
    <property type="entry name" value="Znf_RING_CS"/>
</dbReference>
<feature type="region of interest" description="Disordered" evidence="5">
    <location>
        <begin position="1229"/>
        <end position="1284"/>
    </location>
</feature>